<keyword evidence="4" id="KW-0804">Transcription</keyword>
<dbReference type="Proteomes" id="UP000782554">
    <property type="component" value="Unassembled WGS sequence"/>
</dbReference>
<evidence type="ECO:0000256" key="4">
    <source>
        <dbReference type="ARBA" id="ARBA00023163"/>
    </source>
</evidence>
<keyword evidence="2" id="KW-0805">Transcription regulation</keyword>
<dbReference type="InterPro" id="IPR001845">
    <property type="entry name" value="HTH_ArsR_DNA-bd_dom"/>
</dbReference>
<proteinExistence type="predicted"/>
<dbReference type="SUPFAM" id="SSF46785">
    <property type="entry name" value="Winged helix' DNA-binding domain"/>
    <property type="match status" value="1"/>
</dbReference>
<evidence type="ECO:0000313" key="6">
    <source>
        <dbReference type="EMBL" id="MBX7500611.1"/>
    </source>
</evidence>
<evidence type="ECO:0000256" key="3">
    <source>
        <dbReference type="ARBA" id="ARBA00023125"/>
    </source>
</evidence>
<name>A0ABS7JSL7_9SPHN</name>
<dbReference type="InterPro" id="IPR036390">
    <property type="entry name" value="WH_DNA-bd_sf"/>
</dbReference>
<dbReference type="Pfam" id="PF01022">
    <property type="entry name" value="HTH_5"/>
    <property type="match status" value="1"/>
</dbReference>
<sequence>MTEEDLVDALKAVAHPVRLRILQTLAGGERNVGEIDDAAQIGQPTLSQQLAVLRNAGLVATRKQAKLVFYRLDAAKLAAMSSMLGGIAGVTVERARPPRRPSAGVATFARLG</sequence>
<dbReference type="InterPro" id="IPR051081">
    <property type="entry name" value="HTH_MetalResp_TranReg"/>
</dbReference>
<evidence type="ECO:0000313" key="7">
    <source>
        <dbReference type="Proteomes" id="UP000782554"/>
    </source>
</evidence>
<reference evidence="6 7" key="1">
    <citation type="submission" date="2021-08" db="EMBL/GenBank/DDBJ databases">
        <title>Comparative Genomics Analysis of the Genus Qipengyuania Reveals Extensive Genetic Diversity and Metabolic Versatility, Including the Description of Fifteen Novel Species.</title>
        <authorList>
            <person name="Liu Y."/>
        </authorList>
    </citation>
    <scope>NUCLEOTIDE SEQUENCE [LARGE SCALE GENOMIC DNA]</scope>
    <source>
        <strain evidence="6 7">YG27</strain>
    </source>
</reference>
<gene>
    <name evidence="6" type="ORF">K3181_04070</name>
</gene>
<keyword evidence="1" id="KW-0059">Arsenical resistance</keyword>
<dbReference type="NCBIfam" id="NF033788">
    <property type="entry name" value="HTH_metalloreg"/>
    <property type="match status" value="1"/>
</dbReference>
<dbReference type="InterPro" id="IPR036388">
    <property type="entry name" value="WH-like_DNA-bd_sf"/>
</dbReference>
<feature type="domain" description="HTH arsR-type" evidence="5">
    <location>
        <begin position="1"/>
        <end position="92"/>
    </location>
</feature>
<dbReference type="RefSeq" id="WP_221601018.1">
    <property type="nucleotide sequence ID" value="NZ_JAIGNU010000001.1"/>
</dbReference>
<dbReference type="EMBL" id="JAIGNU010000001">
    <property type="protein sequence ID" value="MBX7500611.1"/>
    <property type="molecule type" value="Genomic_DNA"/>
</dbReference>
<dbReference type="PANTHER" id="PTHR33154">
    <property type="entry name" value="TRANSCRIPTIONAL REGULATOR, ARSR FAMILY"/>
    <property type="match status" value="1"/>
</dbReference>
<evidence type="ECO:0000259" key="5">
    <source>
        <dbReference type="PROSITE" id="PS50987"/>
    </source>
</evidence>
<evidence type="ECO:0000256" key="2">
    <source>
        <dbReference type="ARBA" id="ARBA00023015"/>
    </source>
</evidence>
<dbReference type="SMART" id="SM00418">
    <property type="entry name" value="HTH_ARSR"/>
    <property type="match status" value="1"/>
</dbReference>
<dbReference type="Gene3D" id="1.10.10.10">
    <property type="entry name" value="Winged helix-like DNA-binding domain superfamily/Winged helix DNA-binding domain"/>
    <property type="match status" value="1"/>
</dbReference>
<accession>A0ABS7JSL7</accession>
<organism evidence="6 7">
    <name type="scientific">Qipengyuania mesophila</name>
    <dbReference type="NCBI Taxonomy" id="2867246"/>
    <lineage>
        <taxon>Bacteria</taxon>
        <taxon>Pseudomonadati</taxon>
        <taxon>Pseudomonadota</taxon>
        <taxon>Alphaproteobacteria</taxon>
        <taxon>Sphingomonadales</taxon>
        <taxon>Erythrobacteraceae</taxon>
        <taxon>Qipengyuania</taxon>
    </lineage>
</organism>
<keyword evidence="7" id="KW-1185">Reference proteome</keyword>
<evidence type="ECO:0000256" key="1">
    <source>
        <dbReference type="ARBA" id="ARBA00022849"/>
    </source>
</evidence>
<keyword evidence="3" id="KW-0238">DNA-binding</keyword>
<dbReference type="PRINTS" id="PR00778">
    <property type="entry name" value="HTHARSR"/>
</dbReference>
<dbReference type="PANTHER" id="PTHR33154:SF18">
    <property type="entry name" value="ARSENICAL RESISTANCE OPERON REPRESSOR"/>
    <property type="match status" value="1"/>
</dbReference>
<dbReference type="PROSITE" id="PS50987">
    <property type="entry name" value="HTH_ARSR_2"/>
    <property type="match status" value="1"/>
</dbReference>
<dbReference type="InterPro" id="IPR011991">
    <property type="entry name" value="ArsR-like_HTH"/>
</dbReference>
<comment type="caution">
    <text evidence="6">The sequence shown here is derived from an EMBL/GenBank/DDBJ whole genome shotgun (WGS) entry which is preliminary data.</text>
</comment>
<dbReference type="CDD" id="cd00090">
    <property type="entry name" value="HTH_ARSR"/>
    <property type="match status" value="1"/>
</dbReference>
<protein>
    <submittedName>
        <fullName evidence="6">Metalloregulator ArsR/SmtB family transcription factor</fullName>
    </submittedName>
</protein>